<feature type="transmembrane region" description="Helical" evidence="1">
    <location>
        <begin position="155"/>
        <end position="180"/>
    </location>
</feature>
<accession>A0A8H7KG77</accession>
<feature type="transmembrane region" description="Helical" evidence="1">
    <location>
        <begin position="36"/>
        <end position="59"/>
    </location>
</feature>
<dbReference type="AlphaFoldDB" id="A0A8H7KG77"/>
<dbReference type="EMBL" id="JABXXO010000008">
    <property type="protein sequence ID" value="KAF7771677.1"/>
    <property type="molecule type" value="Genomic_DNA"/>
</dbReference>
<keyword evidence="1" id="KW-0472">Membrane</keyword>
<sequence length="239" mass="26748">MPVAHSTPAYHYMPRADTNATAEPLQFSSSYTSTTLTSIIACAVPMIALMFLAGISWVYRYSVQKPRPINKASGYRLQRFAPLFYILLVLTSLAELAISTWLVIQYNYQDNYPNLAALLAVRVLLFTSCWTIITASVASFLFIHPDWSRQPISSIGSQALWIFITWILWILSAGLLNAAVPSLLVKRSCANIVYCGQIRSLFALGVIQSLLLSCGMFVLMWLAWQSTRDILRPVDTPTK</sequence>
<feature type="transmembrane region" description="Helical" evidence="1">
    <location>
        <begin position="116"/>
        <end position="143"/>
    </location>
</feature>
<comment type="caution">
    <text evidence="2">The sequence shown here is derived from an EMBL/GenBank/DDBJ whole genome shotgun (WGS) entry which is preliminary data.</text>
</comment>
<organism evidence="2 3">
    <name type="scientific">Agaricus bisporus var. burnettii</name>
    <dbReference type="NCBI Taxonomy" id="192524"/>
    <lineage>
        <taxon>Eukaryota</taxon>
        <taxon>Fungi</taxon>
        <taxon>Dikarya</taxon>
        <taxon>Basidiomycota</taxon>
        <taxon>Agaricomycotina</taxon>
        <taxon>Agaricomycetes</taxon>
        <taxon>Agaricomycetidae</taxon>
        <taxon>Agaricales</taxon>
        <taxon>Agaricineae</taxon>
        <taxon>Agaricaceae</taxon>
        <taxon>Agaricus</taxon>
    </lineage>
</organism>
<protein>
    <recommendedName>
        <fullName evidence="4">MARVEL domain-containing protein</fullName>
    </recommendedName>
</protein>
<dbReference type="OMA" id="RSCANIV"/>
<keyword evidence="1" id="KW-1133">Transmembrane helix</keyword>
<evidence type="ECO:0000256" key="1">
    <source>
        <dbReference type="SAM" id="Phobius"/>
    </source>
</evidence>
<evidence type="ECO:0000313" key="2">
    <source>
        <dbReference type="EMBL" id="KAF7771677.1"/>
    </source>
</evidence>
<name>A0A8H7KG77_AGABI</name>
<reference evidence="2 3" key="1">
    <citation type="journal article" name="Sci. Rep.">
        <title>Telomere-to-telomere assembled and centromere annotated genomes of the two main subspecies of the button mushroom Agaricus bisporus reveal especially polymorphic chromosome ends.</title>
        <authorList>
            <person name="Sonnenberg A.S.M."/>
            <person name="Sedaghat-Telgerd N."/>
            <person name="Lavrijssen B."/>
            <person name="Ohm R.A."/>
            <person name="Hendrickx P.M."/>
            <person name="Scholtmeijer K."/>
            <person name="Baars J.J.P."/>
            <person name="van Peer A."/>
        </authorList>
    </citation>
    <scope>NUCLEOTIDE SEQUENCE [LARGE SCALE GENOMIC DNA]</scope>
    <source>
        <strain evidence="2 3">H119_p4</strain>
    </source>
</reference>
<gene>
    <name evidence="2" type="ORF">Agabi119p4_5988</name>
</gene>
<evidence type="ECO:0000313" key="3">
    <source>
        <dbReference type="Proteomes" id="UP000629468"/>
    </source>
</evidence>
<proteinExistence type="predicted"/>
<keyword evidence="1" id="KW-0812">Transmembrane</keyword>
<feature type="transmembrane region" description="Helical" evidence="1">
    <location>
        <begin position="80"/>
        <end position="104"/>
    </location>
</feature>
<feature type="transmembrane region" description="Helical" evidence="1">
    <location>
        <begin position="200"/>
        <end position="224"/>
    </location>
</feature>
<dbReference type="Proteomes" id="UP000629468">
    <property type="component" value="Unassembled WGS sequence"/>
</dbReference>
<evidence type="ECO:0008006" key="4">
    <source>
        <dbReference type="Google" id="ProtNLM"/>
    </source>
</evidence>